<organism evidence="1 2">
    <name type="scientific">Trichomalopsis sarcophagae</name>
    <dbReference type="NCBI Taxonomy" id="543379"/>
    <lineage>
        <taxon>Eukaryota</taxon>
        <taxon>Metazoa</taxon>
        <taxon>Ecdysozoa</taxon>
        <taxon>Arthropoda</taxon>
        <taxon>Hexapoda</taxon>
        <taxon>Insecta</taxon>
        <taxon>Pterygota</taxon>
        <taxon>Neoptera</taxon>
        <taxon>Endopterygota</taxon>
        <taxon>Hymenoptera</taxon>
        <taxon>Apocrita</taxon>
        <taxon>Proctotrupomorpha</taxon>
        <taxon>Chalcidoidea</taxon>
        <taxon>Pteromalidae</taxon>
        <taxon>Pteromalinae</taxon>
        <taxon>Trichomalopsis</taxon>
    </lineage>
</organism>
<evidence type="ECO:0000313" key="1">
    <source>
        <dbReference type="EMBL" id="OXU16841.1"/>
    </source>
</evidence>
<accession>A0A232EER0</accession>
<name>A0A232EER0_9HYME</name>
<feature type="non-terminal residue" evidence="1">
    <location>
        <position position="72"/>
    </location>
</feature>
<keyword evidence="2" id="KW-1185">Reference proteome</keyword>
<dbReference type="AlphaFoldDB" id="A0A232EER0"/>
<sequence>MQDFTFPLLVYEDYYTSSSDSDTATMESLNVVAKIYDVFLPTKVNAFLMENHADEQKLKNVIGTRDVYLIHH</sequence>
<evidence type="ECO:0000313" key="2">
    <source>
        <dbReference type="Proteomes" id="UP000215335"/>
    </source>
</evidence>
<reference evidence="1 2" key="1">
    <citation type="journal article" date="2017" name="Curr. Biol.">
        <title>The Evolution of Venom by Co-option of Single-Copy Genes.</title>
        <authorList>
            <person name="Martinson E.O."/>
            <person name="Mrinalini"/>
            <person name="Kelkar Y.D."/>
            <person name="Chang C.H."/>
            <person name="Werren J.H."/>
        </authorList>
    </citation>
    <scope>NUCLEOTIDE SEQUENCE [LARGE SCALE GENOMIC DNA]</scope>
    <source>
        <strain evidence="1 2">Alberta</strain>
        <tissue evidence="1">Whole body</tissue>
    </source>
</reference>
<proteinExistence type="predicted"/>
<dbReference type="EMBL" id="NNAY01005242">
    <property type="protein sequence ID" value="OXU16841.1"/>
    <property type="molecule type" value="Genomic_DNA"/>
</dbReference>
<gene>
    <name evidence="1" type="ORF">TSAR_012058</name>
</gene>
<dbReference type="Proteomes" id="UP000215335">
    <property type="component" value="Unassembled WGS sequence"/>
</dbReference>
<comment type="caution">
    <text evidence="1">The sequence shown here is derived from an EMBL/GenBank/DDBJ whole genome shotgun (WGS) entry which is preliminary data.</text>
</comment>
<protein>
    <submittedName>
        <fullName evidence="1">Uncharacterized protein</fullName>
    </submittedName>
</protein>